<dbReference type="Gene3D" id="1.25.40.10">
    <property type="entry name" value="Tetratricopeptide repeat domain"/>
    <property type="match status" value="1"/>
</dbReference>
<gene>
    <name evidence="1" type="ORF">HTAM1171_LOCUS8681</name>
</gene>
<organism evidence="1">
    <name type="scientific">Helicotheca tamesis</name>
    <dbReference type="NCBI Taxonomy" id="374047"/>
    <lineage>
        <taxon>Eukaryota</taxon>
        <taxon>Sar</taxon>
        <taxon>Stramenopiles</taxon>
        <taxon>Ochrophyta</taxon>
        <taxon>Bacillariophyta</taxon>
        <taxon>Mediophyceae</taxon>
        <taxon>Lithodesmiophycidae</taxon>
        <taxon>Lithodesmiales</taxon>
        <taxon>Lithodesmiaceae</taxon>
        <taxon>Helicotheca</taxon>
    </lineage>
</organism>
<accession>A0A7S2I0L3</accession>
<proteinExistence type="predicted"/>
<dbReference type="EMBL" id="HBGV01014155">
    <property type="protein sequence ID" value="CAD9505018.1"/>
    <property type="molecule type" value="Transcribed_RNA"/>
</dbReference>
<sequence>MSLMKTKQVHVQKMDGCDELLPLTSLLLPSSDEENDAPPTNVVLRFTSSSCRAGMGIGVKKCVGNPSKSIVMVKFVLLDGMAHSHNIQPGMIVLGFVDTRPIIKRLKSGPFPFDLHFSSPATHSKNAGTYKSPTLEKRSNPLHKLSAPASFRPTEHEKRQIVKGFLSSTFAIVHSFLFGWINQAKSENHKACWCNDINSSLVSAALSNEMVKKVDEGLFQDALVIANEALTVQRRCEGSNNPDIGRILNFIGIILSQMEDSDTHNYMALTSFEESLTIMQETLGYGDEETSFALHNMWLLLHNERERLKEDEYERNEVHTYKGALPIEA</sequence>
<dbReference type="AlphaFoldDB" id="A0A7S2I0L3"/>
<name>A0A7S2I0L3_9STRA</name>
<protein>
    <submittedName>
        <fullName evidence="1">Uncharacterized protein</fullName>
    </submittedName>
</protein>
<dbReference type="InterPro" id="IPR011990">
    <property type="entry name" value="TPR-like_helical_dom_sf"/>
</dbReference>
<reference evidence="1" key="1">
    <citation type="submission" date="2021-01" db="EMBL/GenBank/DDBJ databases">
        <authorList>
            <person name="Corre E."/>
            <person name="Pelletier E."/>
            <person name="Niang G."/>
            <person name="Scheremetjew M."/>
            <person name="Finn R."/>
            <person name="Kale V."/>
            <person name="Holt S."/>
            <person name="Cochrane G."/>
            <person name="Meng A."/>
            <person name="Brown T."/>
            <person name="Cohen L."/>
        </authorList>
    </citation>
    <scope>NUCLEOTIDE SEQUENCE</scope>
    <source>
        <strain evidence="1">CCMP826</strain>
    </source>
</reference>
<evidence type="ECO:0000313" key="1">
    <source>
        <dbReference type="EMBL" id="CAD9505018.1"/>
    </source>
</evidence>